<feature type="transmembrane region" description="Helical" evidence="1">
    <location>
        <begin position="7"/>
        <end position="27"/>
    </location>
</feature>
<evidence type="ECO:0000313" key="3">
    <source>
        <dbReference type="Proteomes" id="UP000318833"/>
    </source>
</evidence>
<evidence type="ECO:0000256" key="1">
    <source>
        <dbReference type="SAM" id="Phobius"/>
    </source>
</evidence>
<keyword evidence="1" id="KW-0472">Membrane</keyword>
<dbReference type="InterPro" id="IPR024422">
    <property type="entry name" value="Protein_unknown_function_OB"/>
</dbReference>
<protein>
    <recommendedName>
        <fullName evidence="4">tRNA_anti-like</fullName>
    </recommendedName>
</protein>
<dbReference type="Proteomes" id="UP000318833">
    <property type="component" value="Unassembled WGS sequence"/>
</dbReference>
<dbReference type="AlphaFoldDB" id="A0A554VCV8"/>
<proteinExistence type="predicted"/>
<dbReference type="EMBL" id="VLNR01000077">
    <property type="protein sequence ID" value="TSE04644.1"/>
    <property type="molecule type" value="Genomic_DNA"/>
</dbReference>
<dbReference type="Pfam" id="PF12869">
    <property type="entry name" value="tRNA_anti-like"/>
    <property type="match status" value="1"/>
</dbReference>
<name>A0A554VCV8_9FLAO</name>
<evidence type="ECO:0008006" key="4">
    <source>
        <dbReference type="Google" id="ProtNLM"/>
    </source>
</evidence>
<keyword evidence="1" id="KW-0812">Transmembrane</keyword>
<dbReference type="OrthoDB" id="673558at2"/>
<reference evidence="2 3" key="1">
    <citation type="submission" date="2019-07" db="EMBL/GenBank/DDBJ databases">
        <title>The draft genome sequence of Aquimarina algiphila M91.</title>
        <authorList>
            <person name="Meng X."/>
        </authorList>
    </citation>
    <scope>NUCLEOTIDE SEQUENCE [LARGE SCALE GENOMIC DNA]</scope>
    <source>
        <strain evidence="2 3">M91</strain>
    </source>
</reference>
<comment type="caution">
    <text evidence="2">The sequence shown here is derived from an EMBL/GenBank/DDBJ whole genome shotgun (WGS) entry which is preliminary data.</text>
</comment>
<evidence type="ECO:0000313" key="2">
    <source>
        <dbReference type="EMBL" id="TSE04644.1"/>
    </source>
</evidence>
<dbReference type="RefSeq" id="WP_143918447.1">
    <property type="nucleotide sequence ID" value="NZ_CANLVC010000008.1"/>
</dbReference>
<accession>A0A554VCV8</accession>
<sequence>MSKKIKNIILAIILGITGIIIIVNIVYNKPHISVSEASPDITLVSQKLLNDFENNEFESNSKYLDKIIEVNGTISEINVSENKGIITLSDEGSMGGVICHLSPEEHTKIASLKKGQNIKIKGICTGYLMDVILVKCIIIN</sequence>
<keyword evidence="1" id="KW-1133">Transmembrane helix</keyword>
<keyword evidence="3" id="KW-1185">Reference proteome</keyword>
<gene>
    <name evidence="2" type="ORF">FOF46_25765</name>
</gene>
<organism evidence="2 3">
    <name type="scientific">Aquimarina algiphila</name>
    <dbReference type="NCBI Taxonomy" id="2047982"/>
    <lineage>
        <taxon>Bacteria</taxon>
        <taxon>Pseudomonadati</taxon>
        <taxon>Bacteroidota</taxon>
        <taxon>Flavobacteriia</taxon>
        <taxon>Flavobacteriales</taxon>
        <taxon>Flavobacteriaceae</taxon>
        <taxon>Aquimarina</taxon>
    </lineage>
</organism>